<feature type="domain" description="PNPLA" evidence="5">
    <location>
        <begin position="9"/>
        <end position="169"/>
    </location>
</feature>
<dbReference type="Pfam" id="PF01734">
    <property type="entry name" value="Patatin"/>
    <property type="match status" value="1"/>
</dbReference>
<evidence type="ECO:0000256" key="1">
    <source>
        <dbReference type="ARBA" id="ARBA00022801"/>
    </source>
</evidence>
<keyword evidence="2 4" id="KW-0442">Lipid degradation</keyword>
<dbReference type="InterPro" id="IPR016035">
    <property type="entry name" value="Acyl_Trfase/lysoPLipase"/>
</dbReference>
<dbReference type="RefSeq" id="WP_114644136.1">
    <property type="nucleotide sequence ID" value="NZ_QQNH01000001.1"/>
</dbReference>
<reference evidence="7" key="1">
    <citation type="submission" date="2018-07" db="EMBL/GenBank/DDBJ databases">
        <authorList>
            <person name="Liu B.-T."/>
            <person name="Du Z."/>
        </authorList>
    </citation>
    <scope>NUCLEOTIDE SEQUENCE [LARGE SCALE GENOMIC DNA]</scope>
    <source>
        <strain evidence="7">XYN52</strain>
    </source>
</reference>
<gene>
    <name evidence="6" type="ORF">DVH29_00180</name>
</gene>
<feature type="short sequence motif" description="GXSXG" evidence="4">
    <location>
        <begin position="40"/>
        <end position="44"/>
    </location>
</feature>
<keyword evidence="7" id="KW-1185">Reference proteome</keyword>
<dbReference type="AlphaFoldDB" id="A0A369W7U5"/>
<dbReference type="OrthoDB" id="5290098at2"/>
<sequence length="303" mass="31931">MATKKSVGLVLGSGAARGWSHIGLLEVLDEAGIKPDIICGTSMGALVGAAYASGRLAEIKDWAMAADWRTVASLVDVNLMEGGLVAGSRIVNWMGTLSLAANIEDTAIPFAAVATDLTTGREVWLRSGALAPALRASISLPGIFSPVLLDGQWLVDGALVNPVPVSLCRAMGADTIIAVDMNEDVLGRSLVEELPERPISTEEQTAGNMMDLLASLPRSLQRQASNFNLFKSRTPGYFDVLSNALNIMQDHITRSRLAGEPPHVLVSPRVAEIGLMDFHCAATAIAAGRQAAELALPVIEAKL</sequence>
<accession>A0A369W7U5</accession>
<organism evidence="6 7">
    <name type="scientific">Pelagibacterium lacus</name>
    <dbReference type="NCBI Taxonomy" id="2282655"/>
    <lineage>
        <taxon>Bacteria</taxon>
        <taxon>Pseudomonadati</taxon>
        <taxon>Pseudomonadota</taxon>
        <taxon>Alphaproteobacteria</taxon>
        <taxon>Hyphomicrobiales</taxon>
        <taxon>Devosiaceae</taxon>
        <taxon>Pelagibacterium</taxon>
    </lineage>
</organism>
<dbReference type="GO" id="GO:0016042">
    <property type="term" value="P:lipid catabolic process"/>
    <property type="evidence" value="ECO:0007669"/>
    <property type="project" value="UniProtKB-UniRule"/>
</dbReference>
<dbReference type="Proteomes" id="UP000253759">
    <property type="component" value="Unassembled WGS sequence"/>
</dbReference>
<protein>
    <submittedName>
        <fullName evidence="6">Patatin-like phospholipase RssA</fullName>
    </submittedName>
</protein>
<comment type="caution">
    <text evidence="6">The sequence shown here is derived from an EMBL/GenBank/DDBJ whole genome shotgun (WGS) entry which is preliminary data.</text>
</comment>
<dbReference type="InterPro" id="IPR002641">
    <property type="entry name" value="PNPLA_dom"/>
</dbReference>
<dbReference type="PROSITE" id="PS51635">
    <property type="entry name" value="PNPLA"/>
    <property type="match status" value="1"/>
</dbReference>
<dbReference type="InterPro" id="IPR050301">
    <property type="entry name" value="NTE"/>
</dbReference>
<evidence type="ECO:0000259" key="5">
    <source>
        <dbReference type="PROSITE" id="PS51635"/>
    </source>
</evidence>
<dbReference type="SUPFAM" id="SSF52151">
    <property type="entry name" value="FabD/lysophospholipase-like"/>
    <property type="match status" value="1"/>
</dbReference>
<proteinExistence type="predicted"/>
<dbReference type="EMBL" id="QQNH01000001">
    <property type="protein sequence ID" value="RDE10413.1"/>
    <property type="molecule type" value="Genomic_DNA"/>
</dbReference>
<comment type="caution">
    <text evidence="4">Lacks conserved residue(s) required for the propagation of feature annotation.</text>
</comment>
<evidence type="ECO:0000256" key="3">
    <source>
        <dbReference type="ARBA" id="ARBA00023098"/>
    </source>
</evidence>
<evidence type="ECO:0000313" key="7">
    <source>
        <dbReference type="Proteomes" id="UP000253759"/>
    </source>
</evidence>
<name>A0A369W7U5_9HYPH</name>
<dbReference type="PANTHER" id="PTHR14226:SF76">
    <property type="entry name" value="NTE FAMILY PROTEIN RSSA"/>
    <property type="match status" value="1"/>
</dbReference>
<keyword evidence="3 4" id="KW-0443">Lipid metabolism</keyword>
<feature type="active site" description="Nucleophile" evidence="4">
    <location>
        <position position="42"/>
    </location>
</feature>
<feature type="active site" description="Proton acceptor" evidence="4">
    <location>
        <position position="156"/>
    </location>
</feature>
<dbReference type="Gene3D" id="3.40.1090.10">
    <property type="entry name" value="Cytosolic phospholipase A2 catalytic domain"/>
    <property type="match status" value="2"/>
</dbReference>
<dbReference type="NCBIfam" id="NF007623">
    <property type="entry name" value="PRK10279.1"/>
    <property type="match status" value="1"/>
</dbReference>
<keyword evidence="1 4" id="KW-0378">Hydrolase</keyword>
<dbReference type="GO" id="GO:0016787">
    <property type="term" value="F:hydrolase activity"/>
    <property type="evidence" value="ECO:0007669"/>
    <property type="project" value="UniProtKB-UniRule"/>
</dbReference>
<evidence type="ECO:0000256" key="2">
    <source>
        <dbReference type="ARBA" id="ARBA00022963"/>
    </source>
</evidence>
<dbReference type="PANTHER" id="PTHR14226">
    <property type="entry name" value="NEUROPATHY TARGET ESTERASE/SWISS CHEESE D.MELANOGASTER"/>
    <property type="match status" value="1"/>
</dbReference>
<evidence type="ECO:0000256" key="4">
    <source>
        <dbReference type="PROSITE-ProRule" id="PRU01161"/>
    </source>
</evidence>
<evidence type="ECO:0000313" key="6">
    <source>
        <dbReference type="EMBL" id="RDE10413.1"/>
    </source>
</evidence>
<feature type="short sequence motif" description="DGA/G" evidence="4">
    <location>
        <begin position="156"/>
        <end position="158"/>
    </location>
</feature>